<dbReference type="EMBL" id="CAJOAX010000107">
    <property type="protein sequence ID" value="CAF3511039.1"/>
    <property type="molecule type" value="Genomic_DNA"/>
</dbReference>
<dbReference type="AlphaFoldDB" id="A0A818HNW1"/>
<dbReference type="PANTHER" id="PTHR31362:SF0">
    <property type="entry name" value="EXOSTOSIN DOMAIN-CONTAINING PROTEIN-RELATED"/>
    <property type="match status" value="1"/>
</dbReference>
<evidence type="ECO:0000313" key="4">
    <source>
        <dbReference type="Proteomes" id="UP000663823"/>
    </source>
</evidence>
<evidence type="ECO:0000256" key="2">
    <source>
        <dbReference type="SAM" id="SignalP"/>
    </source>
</evidence>
<name>A0A818HNW1_9BILA</name>
<feature type="compositionally biased region" description="Basic residues" evidence="1">
    <location>
        <begin position="75"/>
        <end position="93"/>
    </location>
</feature>
<evidence type="ECO:0000256" key="1">
    <source>
        <dbReference type="SAM" id="MobiDB-lite"/>
    </source>
</evidence>
<dbReference type="PANTHER" id="PTHR31362">
    <property type="entry name" value="GLYCOSYLTRANSFERASE STELLO1-RELATED"/>
    <property type="match status" value="1"/>
</dbReference>
<feature type="chain" id="PRO_5032595225" evidence="2">
    <location>
        <begin position="26"/>
        <end position="452"/>
    </location>
</feature>
<feature type="region of interest" description="Disordered" evidence="1">
    <location>
        <begin position="123"/>
        <end position="157"/>
    </location>
</feature>
<protein>
    <submittedName>
        <fullName evidence="3">Uncharacterized protein</fullName>
    </submittedName>
</protein>
<feature type="region of interest" description="Disordered" evidence="1">
    <location>
        <begin position="63"/>
        <end position="102"/>
    </location>
</feature>
<gene>
    <name evidence="3" type="ORF">OTI717_LOCUS2262</name>
</gene>
<evidence type="ECO:0000313" key="3">
    <source>
        <dbReference type="EMBL" id="CAF3511039.1"/>
    </source>
</evidence>
<keyword evidence="2" id="KW-0732">Signal</keyword>
<feature type="compositionally biased region" description="Low complexity" evidence="1">
    <location>
        <begin position="63"/>
        <end position="74"/>
    </location>
</feature>
<organism evidence="3 4">
    <name type="scientific">Rotaria sordida</name>
    <dbReference type="NCBI Taxonomy" id="392033"/>
    <lineage>
        <taxon>Eukaryota</taxon>
        <taxon>Metazoa</taxon>
        <taxon>Spiralia</taxon>
        <taxon>Gnathifera</taxon>
        <taxon>Rotifera</taxon>
        <taxon>Eurotatoria</taxon>
        <taxon>Bdelloidea</taxon>
        <taxon>Philodinida</taxon>
        <taxon>Philodinidae</taxon>
        <taxon>Rotaria</taxon>
    </lineage>
</organism>
<comment type="caution">
    <text evidence="3">The sequence shown here is derived from an EMBL/GenBank/DDBJ whole genome shotgun (WGS) entry which is preliminary data.</text>
</comment>
<sequence>MHQKVLLRGSVILILFVLSIAYVNGDEDTTADTTIVDSLCEGDECETETTVQEDTTVTVTPESTTIVETTQKPSKTTKKRHKSSKYGNKRRRPGYGTMSENDRSSLNSLNVWIAFGDGWLVDETPRSGGRGRGDRRNNANYNNEMGDEDTGDDYKKENNDKQRAFSRIRFPVRHFPNYRQFPITRFPPLMSILPWLPIFYDKVTYQTIIFSPTGGIYILPPLINFYGQRFAVAQLIKWGYASLVSTGAPPPPNVDVASLVQPSQVVNVANTAPTPGLAFDEKRVQFTDGVKTNFLHFKPQYSQTLVEGEDDTYDPPFNKNYGSDSNYDTTIIFRRSVHPSDYHLSHPLSIERIQFDRDQSSIALEPFTFSPYNTQNTITYYEAFWDFYLPITTTFQICDIWRIRNTHPFIKHMDDEYQLGSFVRFLVSWLSSQRLLSKRIAQLTRDIAQGRF</sequence>
<proteinExistence type="predicted"/>
<dbReference type="InterPro" id="IPR005049">
    <property type="entry name" value="STL-like"/>
</dbReference>
<feature type="signal peptide" evidence="2">
    <location>
        <begin position="1"/>
        <end position="25"/>
    </location>
</feature>
<accession>A0A818HNW1</accession>
<reference evidence="3" key="1">
    <citation type="submission" date="2021-02" db="EMBL/GenBank/DDBJ databases">
        <authorList>
            <person name="Nowell W R."/>
        </authorList>
    </citation>
    <scope>NUCLEOTIDE SEQUENCE</scope>
</reference>
<dbReference type="Proteomes" id="UP000663823">
    <property type="component" value="Unassembled WGS sequence"/>
</dbReference>